<feature type="signal peptide" evidence="5">
    <location>
        <begin position="1"/>
        <end position="21"/>
    </location>
</feature>
<dbReference type="SUPFAM" id="SSF53850">
    <property type="entry name" value="Periplasmic binding protein-like II"/>
    <property type="match status" value="1"/>
</dbReference>
<dbReference type="Gene3D" id="3.40.190.10">
    <property type="entry name" value="Periplasmic binding protein-like II"/>
    <property type="match status" value="2"/>
</dbReference>
<feature type="domain" description="Solute-binding protein family 3/N-terminal" evidence="6">
    <location>
        <begin position="61"/>
        <end position="279"/>
    </location>
</feature>
<dbReference type="InterPro" id="IPR015168">
    <property type="entry name" value="SsuA/THI5"/>
</dbReference>
<dbReference type="PROSITE" id="PS51257">
    <property type="entry name" value="PROKAR_LIPOPROTEIN"/>
    <property type="match status" value="1"/>
</dbReference>
<protein>
    <submittedName>
        <fullName evidence="7">ABC transporter substrate-binding protein</fullName>
    </submittedName>
</protein>
<dbReference type="PANTHER" id="PTHR30024">
    <property type="entry name" value="ALIPHATIC SULFONATES-BINDING PROTEIN-RELATED"/>
    <property type="match status" value="1"/>
</dbReference>
<comment type="subcellular location">
    <subcellularLocation>
        <location evidence="1">Periplasm</location>
    </subcellularLocation>
</comment>
<proteinExistence type="inferred from homology"/>
<name>A0ABS7C9S1_9BACL</name>
<dbReference type="SMART" id="SM00062">
    <property type="entry name" value="PBPb"/>
    <property type="match status" value="1"/>
</dbReference>
<evidence type="ECO:0000313" key="8">
    <source>
        <dbReference type="Proteomes" id="UP001519887"/>
    </source>
</evidence>
<feature type="compositionally biased region" description="Low complexity" evidence="4">
    <location>
        <begin position="30"/>
        <end position="45"/>
    </location>
</feature>
<comment type="similarity">
    <text evidence="2">Belongs to the bacterial solute-binding protein SsuA/TauA family.</text>
</comment>
<dbReference type="RefSeq" id="WP_210046313.1">
    <property type="nucleotide sequence ID" value="NZ_JBHLVU010000012.1"/>
</dbReference>
<evidence type="ECO:0000256" key="5">
    <source>
        <dbReference type="SAM" id="SignalP"/>
    </source>
</evidence>
<dbReference type="Proteomes" id="UP001519887">
    <property type="component" value="Unassembled WGS sequence"/>
</dbReference>
<dbReference type="EMBL" id="JAHZIK010000922">
    <property type="protein sequence ID" value="MBW7457664.1"/>
    <property type="molecule type" value="Genomic_DNA"/>
</dbReference>
<evidence type="ECO:0000256" key="1">
    <source>
        <dbReference type="ARBA" id="ARBA00004418"/>
    </source>
</evidence>
<dbReference type="InterPro" id="IPR001638">
    <property type="entry name" value="Solute-binding_3/MltF_N"/>
</dbReference>
<reference evidence="7 8" key="1">
    <citation type="submission" date="2021-07" db="EMBL/GenBank/DDBJ databases">
        <title>Paenibacillus radiodurans sp. nov., isolated from the southeastern edge of Tengger Desert.</title>
        <authorList>
            <person name="Zhang G."/>
        </authorList>
    </citation>
    <scope>NUCLEOTIDE SEQUENCE [LARGE SCALE GENOMIC DNA]</scope>
    <source>
        <strain evidence="7 8">CCM 7311</strain>
    </source>
</reference>
<keyword evidence="3 5" id="KW-0732">Signal</keyword>
<dbReference type="Pfam" id="PF09084">
    <property type="entry name" value="NMT1"/>
    <property type="match status" value="1"/>
</dbReference>
<evidence type="ECO:0000259" key="6">
    <source>
        <dbReference type="SMART" id="SM00062"/>
    </source>
</evidence>
<organism evidence="7 8">
    <name type="scientific">Paenibacillus sepulcri</name>
    <dbReference type="NCBI Taxonomy" id="359917"/>
    <lineage>
        <taxon>Bacteria</taxon>
        <taxon>Bacillati</taxon>
        <taxon>Bacillota</taxon>
        <taxon>Bacilli</taxon>
        <taxon>Bacillales</taxon>
        <taxon>Paenibacillaceae</taxon>
        <taxon>Paenibacillus</taxon>
    </lineage>
</organism>
<accession>A0ABS7C9S1</accession>
<sequence length="353" mass="37259">MKRSKFAIPALLVLIMIVLSACGGNNAPENNAPADNAGSGTNNTGSEGGNTGANAPQEDVTIRLGLVGGGMTPIITQIGISDGSFEKAGIHIEEKDFTAGADMVQALVGGSLDITLGSYEHILRQQKNGLDVKAYGEIFNGVGYTLIVKKDSKYQSLEDLKGTTLAVTKVGSLSDTGLREGLKQANIDADKDVQIINGGSGATMLAAIQSGKVAGGMVSEPTISQMLATGEYRVLYDPPFEYAGIIITAKTDWVEKNTETMKRFLAVNNEINERVQKDPSIAVAAMLKTFDQIPEDVMQSAVKNQLAKVPAGLKVSEAGAEIVQQTQLDQGILTEKIPFEQAVDMSLLPTTTP</sequence>
<feature type="chain" id="PRO_5046072383" evidence="5">
    <location>
        <begin position="22"/>
        <end position="353"/>
    </location>
</feature>
<evidence type="ECO:0000256" key="2">
    <source>
        <dbReference type="ARBA" id="ARBA00010742"/>
    </source>
</evidence>
<evidence type="ECO:0000256" key="3">
    <source>
        <dbReference type="ARBA" id="ARBA00022729"/>
    </source>
</evidence>
<evidence type="ECO:0000313" key="7">
    <source>
        <dbReference type="EMBL" id="MBW7457664.1"/>
    </source>
</evidence>
<dbReference type="PANTHER" id="PTHR30024:SF47">
    <property type="entry name" value="TAURINE-BINDING PERIPLASMIC PROTEIN"/>
    <property type="match status" value="1"/>
</dbReference>
<feature type="region of interest" description="Disordered" evidence="4">
    <location>
        <begin position="30"/>
        <end position="56"/>
    </location>
</feature>
<evidence type="ECO:0000256" key="4">
    <source>
        <dbReference type="SAM" id="MobiDB-lite"/>
    </source>
</evidence>
<gene>
    <name evidence="7" type="ORF">K0U00_26840</name>
</gene>
<comment type="caution">
    <text evidence="7">The sequence shown here is derived from an EMBL/GenBank/DDBJ whole genome shotgun (WGS) entry which is preliminary data.</text>
</comment>
<keyword evidence="8" id="KW-1185">Reference proteome</keyword>